<dbReference type="GO" id="GO:0002144">
    <property type="term" value="C:cytosolic tRNA wobble base thiouridylase complex"/>
    <property type="evidence" value="ECO:0007669"/>
    <property type="project" value="TreeGrafter"/>
</dbReference>
<accession>A0A8J8CE74</accession>
<feature type="binding site" evidence="2">
    <location>
        <position position="276"/>
    </location>
    <ligand>
        <name>Zn(2+)</name>
        <dbReference type="ChEBI" id="CHEBI:29105"/>
        <label>2</label>
    </ligand>
</feature>
<proteinExistence type="predicted"/>
<keyword evidence="2" id="KW-0479">Metal-binding</keyword>
<dbReference type="GO" id="GO:0016740">
    <property type="term" value="F:transferase activity"/>
    <property type="evidence" value="ECO:0007669"/>
    <property type="project" value="UniProtKB-KW"/>
</dbReference>
<dbReference type="GO" id="GO:0000049">
    <property type="term" value="F:tRNA binding"/>
    <property type="evidence" value="ECO:0007669"/>
    <property type="project" value="InterPro"/>
</dbReference>
<feature type="binding site" evidence="2">
    <location>
        <position position="25"/>
    </location>
    <ligand>
        <name>Zn(2+)</name>
        <dbReference type="ChEBI" id="CHEBI:29105"/>
        <label>1</label>
    </ligand>
</feature>
<keyword evidence="1" id="KW-0808">Transferase</keyword>
<evidence type="ECO:0000256" key="3">
    <source>
        <dbReference type="PIRSR" id="PIRSR004976-51"/>
    </source>
</evidence>
<dbReference type="NCBIfam" id="TIGR00269">
    <property type="entry name" value="TIGR00269 family protein"/>
    <property type="match status" value="1"/>
</dbReference>
<dbReference type="EMBL" id="JAHEAC010000054">
    <property type="protein sequence ID" value="MBX8644337.1"/>
    <property type="molecule type" value="Genomic_DNA"/>
</dbReference>
<dbReference type="Pfam" id="PF01171">
    <property type="entry name" value="ATP_bind_3"/>
    <property type="match status" value="1"/>
</dbReference>
<dbReference type="GO" id="GO:0046872">
    <property type="term" value="F:metal ion binding"/>
    <property type="evidence" value="ECO:0007669"/>
    <property type="project" value="UniProtKB-KW"/>
</dbReference>
<keyword evidence="2" id="KW-0862">Zinc</keyword>
<dbReference type="InterPro" id="IPR035107">
    <property type="entry name" value="tRNA_thiolation_TtcA_Ctu1"/>
</dbReference>
<protein>
    <submittedName>
        <fullName evidence="6">TIGR00269 family protein</fullName>
    </submittedName>
</protein>
<gene>
    <name evidence="5" type="ORF">J9259_05330</name>
    <name evidence="6" type="ORF">KIY12_06425</name>
</gene>
<feature type="binding site" evidence="2">
    <location>
        <position position="279"/>
    </location>
    <ligand>
        <name>Zn(2+)</name>
        <dbReference type="ChEBI" id="CHEBI:29105"/>
        <label>2</label>
    </ligand>
</feature>
<dbReference type="GO" id="GO:0005524">
    <property type="term" value="F:ATP binding"/>
    <property type="evidence" value="ECO:0007669"/>
    <property type="project" value="UniProtKB-KW"/>
</dbReference>
<dbReference type="Gene3D" id="3.40.50.620">
    <property type="entry name" value="HUPs"/>
    <property type="match status" value="1"/>
</dbReference>
<reference evidence="6" key="1">
    <citation type="submission" date="2021-05" db="EMBL/GenBank/DDBJ databases">
        <title>Genomic insights into ecological role and evolution of a novel Thermoplasmata order Candidatus Sysuiplasmatales.</title>
        <authorList>
            <person name="Yuan Y."/>
        </authorList>
    </citation>
    <scope>NUCLEOTIDE SEQUENCE</scope>
    <source>
        <strain evidence="6">TUT19-bin139</strain>
        <strain evidence="5">YP2-bin.285</strain>
    </source>
</reference>
<keyword evidence="3" id="KW-0547">Nucleotide-binding</keyword>
<feature type="binding site" evidence="2">
    <location>
        <position position="3"/>
    </location>
    <ligand>
        <name>Zn(2+)</name>
        <dbReference type="ChEBI" id="CHEBI:29105"/>
        <label>1</label>
    </ligand>
</feature>
<dbReference type="Proteomes" id="UP000750197">
    <property type="component" value="Unassembled WGS sequence"/>
</dbReference>
<dbReference type="InterPro" id="IPR000541">
    <property type="entry name" value="Ncs6/Tuc1/Ctu1"/>
</dbReference>
<feature type="binding site" evidence="2">
    <location>
        <position position="6"/>
    </location>
    <ligand>
        <name>Zn(2+)</name>
        <dbReference type="ChEBI" id="CHEBI:29105"/>
        <label>1</label>
    </ligand>
</feature>
<dbReference type="PANTHER" id="PTHR11807">
    <property type="entry name" value="ATPASES OF THE PP SUPERFAMILY-RELATED"/>
    <property type="match status" value="1"/>
</dbReference>
<evidence type="ECO:0000313" key="6">
    <source>
        <dbReference type="EMBL" id="MBX8644337.1"/>
    </source>
</evidence>
<name>A0A8J8CE74_9ARCH</name>
<dbReference type="GO" id="GO:0002143">
    <property type="term" value="P:tRNA wobble position uridine thiolation"/>
    <property type="evidence" value="ECO:0007669"/>
    <property type="project" value="TreeGrafter"/>
</dbReference>
<dbReference type="InterPro" id="IPR014729">
    <property type="entry name" value="Rossmann-like_a/b/a_fold"/>
</dbReference>
<feature type="binding site" evidence="3">
    <location>
        <position position="59"/>
    </location>
    <ligand>
        <name>ATP</name>
        <dbReference type="ChEBI" id="CHEBI:30616"/>
    </ligand>
</feature>
<feature type="binding site" evidence="2">
    <location>
        <position position="288"/>
    </location>
    <ligand>
        <name>Zn(2+)</name>
        <dbReference type="ChEBI" id="CHEBI:29105"/>
        <label>2</label>
    </ligand>
</feature>
<feature type="binding site" evidence="3">
    <location>
        <position position="162"/>
    </location>
    <ligand>
        <name>ATP</name>
        <dbReference type="ChEBI" id="CHEBI:30616"/>
    </ligand>
</feature>
<evidence type="ECO:0000259" key="4">
    <source>
        <dbReference type="Pfam" id="PF01171"/>
    </source>
</evidence>
<dbReference type="InterPro" id="IPR011063">
    <property type="entry name" value="TilS/TtcA_N"/>
</dbReference>
<evidence type="ECO:0000313" key="7">
    <source>
        <dbReference type="Proteomes" id="UP000750197"/>
    </source>
</evidence>
<evidence type="ECO:0000256" key="2">
    <source>
        <dbReference type="PIRSR" id="PIRSR004976-50"/>
    </source>
</evidence>
<dbReference type="Proteomes" id="UP000716004">
    <property type="component" value="Unassembled WGS sequence"/>
</dbReference>
<feature type="binding site" evidence="2">
    <location>
        <position position="22"/>
    </location>
    <ligand>
        <name>Zn(2+)</name>
        <dbReference type="ChEBI" id="CHEBI:29105"/>
        <label>1</label>
    </ligand>
</feature>
<organism evidence="6 7">
    <name type="scientific">Candidatus Sysuiplasma superficiale</name>
    <dbReference type="NCBI Taxonomy" id="2823368"/>
    <lineage>
        <taxon>Archaea</taxon>
        <taxon>Methanobacteriati</taxon>
        <taxon>Thermoplasmatota</taxon>
        <taxon>Thermoplasmata</taxon>
        <taxon>Candidatus Sysuiplasmatales</taxon>
        <taxon>Candidatus Sysuiplasmataceae</taxon>
        <taxon>Candidatus Sysuiplasma</taxon>
    </lineage>
</organism>
<dbReference type="PIRSF" id="PIRSF004976">
    <property type="entry name" value="ATPase_YdaO"/>
    <property type="match status" value="1"/>
</dbReference>
<dbReference type="SUPFAM" id="SSF52402">
    <property type="entry name" value="Adenine nucleotide alpha hydrolases-like"/>
    <property type="match status" value="1"/>
</dbReference>
<comment type="caution">
    <text evidence="6">The sequence shown here is derived from an EMBL/GenBank/DDBJ whole genome shotgun (WGS) entry which is preliminary data.</text>
</comment>
<dbReference type="AlphaFoldDB" id="A0A8J8CE74"/>
<dbReference type="EMBL" id="JAGVSJ010000010">
    <property type="protein sequence ID" value="MBX8631925.1"/>
    <property type="molecule type" value="Genomic_DNA"/>
</dbReference>
<keyword evidence="3" id="KW-0067">ATP-binding</keyword>
<feature type="binding site" evidence="3">
    <location>
        <begin position="53"/>
        <end position="55"/>
    </location>
    <ligand>
        <name>ATP</name>
        <dbReference type="ChEBI" id="CHEBI:30616"/>
    </ligand>
</feature>
<sequence>MNCHTCSRKSIYFARYNGRHYCSTHFLDFVEGRVRKEIRRQGILAHNSTVCVAVSGGKDSMTALTLMKEFSRERRDIRLIAITVDEGITGYRSEALRLVEEYTDRIGVEWHCRSFNDEAGFTMDRLAPRERERTTCAYCGVFRRSIMNSMARDLGATRLVTGLNLDDTAQSVMMNIARGDMTRMSMMGPHERTVDGLVPRAQPLLGIPENEVLLYAIQRGIPFIRSSCPYSEEASRNLFRDIVLRLEAEMPGSRYAVIKSGMAMSEAPPSGRISRCAECGDVTSGSECRACALRTELAKVL</sequence>
<feature type="binding site" evidence="3">
    <location>
        <position position="84"/>
    </location>
    <ligand>
        <name>ATP</name>
        <dbReference type="ChEBI" id="CHEBI:30616"/>
    </ligand>
</feature>
<evidence type="ECO:0000256" key="1">
    <source>
        <dbReference type="ARBA" id="ARBA00022679"/>
    </source>
</evidence>
<dbReference type="PANTHER" id="PTHR11807:SF12">
    <property type="entry name" value="CYTOPLASMIC TRNA 2-THIOLATION PROTEIN 1"/>
    <property type="match status" value="1"/>
</dbReference>
<evidence type="ECO:0000313" key="5">
    <source>
        <dbReference type="EMBL" id="MBX8631925.1"/>
    </source>
</evidence>
<feature type="binding site" evidence="3">
    <location>
        <position position="167"/>
    </location>
    <ligand>
        <name>ATP</name>
        <dbReference type="ChEBI" id="CHEBI:30616"/>
    </ligand>
</feature>
<feature type="binding site" evidence="2">
    <location>
        <position position="291"/>
    </location>
    <ligand>
        <name>Zn(2+)</name>
        <dbReference type="ChEBI" id="CHEBI:29105"/>
        <label>2</label>
    </ligand>
</feature>
<feature type="domain" description="tRNA(Ile)-lysidine/2-thiocytidine synthase N-terminal" evidence="4">
    <location>
        <begin position="50"/>
        <end position="241"/>
    </location>
</feature>